<evidence type="ECO:0000313" key="1">
    <source>
        <dbReference type="EMBL" id="TFL02864.1"/>
    </source>
</evidence>
<gene>
    <name evidence="1" type="ORF">BDV98DRAFT_591687</name>
</gene>
<protein>
    <submittedName>
        <fullName evidence="1">Uncharacterized protein</fullName>
    </submittedName>
</protein>
<name>A0A5C3QWX5_9AGAR</name>
<reference evidence="1 2" key="1">
    <citation type="journal article" date="2019" name="Nat. Ecol. Evol.">
        <title>Megaphylogeny resolves global patterns of mushroom evolution.</title>
        <authorList>
            <person name="Varga T."/>
            <person name="Krizsan K."/>
            <person name="Foldi C."/>
            <person name="Dima B."/>
            <person name="Sanchez-Garcia M."/>
            <person name="Sanchez-Ramirez S."/>
            <person name="Szollosi G.J."/>
            <person name="Szarkandi J.G."/>
            <person name="Papp V."/>
            <person name="Albert L."/>
            <person name="Andreopoulos W."/>
            <person name="Angelini C."/>
            <person name="Antonin V."/>
            <person name="Barry K.W."/>
            <person name="Bougher N.L."/>
            <person name="Buchanan P."/>
            <person name="Buyck B."/>
            <person name="Bense V."/>
            <person name="Catcheside P."/>
            <person name="Chovatia M."/>
            <person name="Cooper J."/>
            <person name="Damon W."/>
            <person name="Desjardin D."/>
            <person name="Finy P."/>
            <person name="Geml J."/>
            <person name="Haridas S."/>
            <person name="Hughes K."/>
            <person name="Justo A."/>
            <person name="Karasinski D."/>
            <person name="Kautmanova I."/>
            <person name="Kiss B."/>
            <person name="Kocsube S."/>
            <person name="Kotiranta H."/>
            <person name="LaButti K.M."/>
            <person name="Lechner B.E."/>
            <person name="Liimatainen K."/>
            <person name="Lipzen A."/>
            <person name="Lukacs Z."/>
            <person name="Mihaltcheva S."/>
            <person name="Morgado L.N."/>
            <person name="Niskanen T."/>
            <person name="Noordeloos M.E."/>
            <person name="Ohm R.A."/>
            <person name="Ortiz-Santana B."/>
            <person name="Ovrebo C."/>
            <person name="Racz N."/>
            <person name="Riley R."/>
            <person name="Savchenko A."/>
            <person name="Shiryaev A."/>
            <person name="Soop K."/>
            <person name="Spirin V."/>
            <person name="Szebenyi C."/>
            <person name="Tomsovsky M."/>
            <person name="Tulloss R.E."/>
            <person name="Uehling J."/>
            <person name="Grigoriev I.V."/>
            <person name="Vagvolgyi C."/>
            <person name="Papp T."/>
            <person name="Martin F.M."/>
            <person name="Miettinen O."/>
            <person name="Hibbett D.S."/>
            <person name="Nagy L.G."/>
        </authorList>
    </citation>
    <scope>NUCLEOTIDE SEQUENCE [LARGE SCALE GENOMIC DNA]</scope>
    <source>
        <strain evidence="1 2">CBS 309.79</strain>
    </source>
</reference>
<dbReference type="EMBL" id="ML178821">
    <property type="protein sequence ID" value="TFL02864.1"/>
    <property type="molecule type" value="Genomic_DNA"/>
</dbReference>
<dbReference type="Proteomes" id="UP000305067">
    <property type="component" value="Unassembled WGS sequence"/>
</dbReference>
<proteinExistence type="predicted"/>
<sequence length="249" mass="28331">MVDWCEKSHAQKIVDWLYWDVDFGKRQGHASSLTFSSVPELARLLKLLVQRTHDLLHDIGQSTASEGAERFSQATMLLRLDELPRETLEMIYDTFLGLANADKAGPDDIVRHALAQPASAVHAVLRRKYVVTSLDPILRPKCVYEEVENCQPEWRAHAMLVSFIVRCMDETRFMNFSCNASMIVPGPARRALELLTTEQNSPVRRIRKLLINVTAARSSPTVRIFRAVPILSSRANPFLYEFYVFLPSS</sequence>
<keyword evidence="2" id="KW-1185">Reference proteome</keyword>
<organism evidence="1 2">
    <name type="scientific">Pterulicium gracile</name>
    <dbReference type="NCBI Taxonomy" id="1884261"/>
    <lineage>
        <taxon>Eukaryota</taxon>
        <taxon>Fungi</taxon>
        <taxon>Dikarya</taxon>
        <taxon>Basidiomycota</taxon>
        <taxon>Agaricomycotina</taxon>
        <taxon>Agaricomycetes</taxon>
        <taxon>Agaricomycetidae</taxon>
        <taxon>Agaricales</taxon>
        <taxon>Pleurotineae</taxon>
        <taxon>Pterulaceae</taxon>
        <taxon>Pterulicium</taxon>
    </lineage>
</organism>
<evidence type="ECO:0000313" key="2">
    <source>
        <dbReference type="Proteomes" id="UP000305067"/>
    </source>
</evidence>
<dbReference type="AlphaFoldDB" id="A0A5C3QWX5"/>
<accession>A0A5C3QWX5</accession>